<dbReference type="GO" id="GO:0010277">
    <property type="term" value="F:chlorophyllide a oxygenase activity"/>
    <property type="evidence" value="ECO:0007669"/>
    <property type="project" value="InterPro"/>
</dbReference>
<keyword evidence="12" id="KW-0411">Iron-sulfur</keyword>
<dbReference type="PROSITE" id="PS51296">
    <property type="entry name" value="RIESKE"/>
    <property type="match status" value="1"/>
</dbReference>
<evidence type="ECO:0000256" key="1">
    <source>
        <dbReference type="ARBA" id="ARBA00004229"/>
    </source>
</evidence>
<protein>
    <recommendedName>
        <fullName evidence="15">Rieske domain-containing protein</fullName>
    </recommendedName>
</protein>
<keyword evidence="17" id="KW-1185">Reference proteome</keyword>
<dbReference type="GO" id="GO:0046872">
    <property type="term" value="F:metal ion binding"/>
    <property type="evidence" value="ECO:0007669"/>
    <property type="project" value="UniProtKB-KW"/>
</dbReference>
<evidence type="ECO:0000256" key="6">
    <source>
        <dbReference type="ARBA" id="ARBA00022714"/>
    </source>
</evidence>
<dbReference type="Gene3D" id="2.102.10.10">
    <property type="entry name" value="Rieske [2Fe-2S] iron-sulphur domain"/>
    <property type="match status" value="1"/>
</dbReference>
<evidence type="ECO:0000256" key="8">
    <source>
        <dbReference type="ARBA" id="ARBA00022946"/>
    </source>
</evidence>
<dbReference type="Pfam" id="PF00355">
    <property type="entry name" value="Rieske"/>
    <property type="match status" value="1"/>
</dbReference>
<organism evidence="16 17">
    <name type="scientific">Elliptochloris bilobata</name>
    <dbReference type="NCBI Taxonomy" id="381761"/>
    <lineage>
        <taxon>Eukaryota</taxon>
        <taxon>Viridiplantae</taxon>
        <taxon>Chlorophyta</taxon>
        <taxon>core chlorophytes</taxon>
        <taxon>Trebouxiophyceae</taxon>
        <taxon>Trebouxiophyceae incertae sedis</taxon>
        <taxon>Elliptochloris clade</taxon>
        <taxon>Elliptochloris</taxon>
    </lineage>
</organism>
<evidence type="ECO:0000313" key="17">
    <source>
        <dbReference type="Proteomes" id="UP001445335"/>
    </source>
</evidence>
<keyword evidence="8" id="KW-0809">Transit peptide</keyword>
<keyword evidence="11" id="KW-0408">Iron</keyword>
<keyword evidence="7" id="KW-0479">Metal-binding</keyword>
<sequence>MGCCKASTEQPEEVKEPAPTTYDWSRQWYAIAFVQDLDPTRPTPLELLGNRLVLWRDRAGAWRCFADRCPHRLAPLSEGRIEPSDGTLQCSYHGWRFSGDGACTAIPQAPDGAAHSAAAASSRACAMVHPTQVRQGFVHVWGRSGPGAEEEAAAATPLLGPELDPNTADARFPDGSPTLDLGKPYTRDLPYGWEYLMENLCDPAHVPYAHHGIIGRREAAGSVTISPTQPSDPLFPFAPEREGQSVDVTTSGARTASYKVQFVPPGLVRYVMPKFFGTRLAIMWMVGVPSAPGRCRVLYWFFTPSVNAPERLAKQAAEPAWKDHHVRSSVFDGDNPFLHRQERLLAEMRHSDGSAGWRRYFMPTTADRLVVGFRRWLDTRGGGGPTPGDPGPLEGRREVLLDRLHQHTEKCPGCMQAMRRFQRLRTVAASACAAALLGLCASAAWGRTLLAPLPPTLLLVAGAAAFAYVRLSALVARFVFTDYVHADQH</sequence>
<dbReference type="PANTHER" id="PTHR21266:SF32">
    <property type="entry name" value="CHOLESTEROL 7-DESATURASE NVD"/>
    <property type="match status" value="1"/>
</dbReference>
<keyword evidence="9 14" id="KW-1133">Transmembrane helix</keyword>
<evidence type="ECO:0000256" key="11">
    <source>
        <dbReference type="ARBA" id="ARBA00023004"/>
    </source>
</evidence>
<dbReference type="InterPro" id="IPR050584">
    <property type="entry name" value="Cholesterol_7-desaturase"/>
</dbReference>
<evidence type="ECO:0000313" key="16">
    <source>
        <dbReference type="EMBL" id="KAK9832649.1"/>
    </source>
</evidence>
<evidence type="ECO:0000256" key="5">
    <source>
        <dbReference type="ARBA" id="ARBA00022692"/>
    </source>
</evidence>
<dbReference type="GO" id="GO:0016020">
    <property type="term" value="C:membrane"/>
    <property type="evidence" value="ECO:0007669"/>
    <property type="project" value="UniProtKB-SubCell"/>
</dbReference>
<name>A0AAW1RGA4_9CHLO</name>
<dbReference type="Gene3D" id="3.90.380.10">
    <property type="entry name" value="Naphthalene 1,2-dioxygenase Alpha Subunit, Chain A, domain 1"/>
    <property type="match status" value="1"/>
</dbReference>
<dbReference type="PANTHER" id="PTHR21266">
    <property type="entry name" value="IRON-SULFUR DOMAIN CONTAINING PROTEIN"/>
    <property type="match status" value="1"/>
</dbReference>
<dbReference type="GO" id="GO:0051537">
    <property type="term" value="F:2 iron, 2 sulfur cluster binding"/>
    <property type="evidence" value="ECO:0007669"/>
    <property type="project" value="UniProtKB-KW"/>
</dbReference>
<keyword evidence="6" id="KW-0001">2Fe-2S</keyword>
<evidence type="ECO:0000256" key="9">
    <source>
        <dbReference type="ARBA" id="ARBA00022989"/>
    </source>
</evidence>
<dbReference type="InterPro" id="IPR013626">
    <property type="entry name" value="PaO"/>
</dbReference>
<dbReference type="InterPro" id="IPR036922">
    <property type="entry name" value="Rieske_2Fe-2S_sf"/>
</dbReference>
<proteinExistence type="predicted"/>
<keyword evidence="13 14" id="KW-0472">Membrane</keyword>
<evidence type="ECO:0000256" key="10">
    <source>
        <dbReference type="ARBA" id="ARBA00023002"/>
    </source>
</evidence>
<gene>
    <name evidence="16" type="ORF">WJX81_007195</name>
</gene>
<keyword evidence="10" id="KW-0560">Oxidoreductase</keyword>
<reference evidence="16 17" key="1">
    <citation type="journal article" date="2024" name="Nat. Commun.">
        <title>Phylogenomics reveals the evolutionary origins of lichenization in chlorophyte algae.</title>
        <authorList>
            <person name="Puginier C."/>
            <person name="Libourel C."/>
            <person name="Otte J."/>
            <person name="Skaloud P."/>
            <person name="Haon M."/>
            <person name="Grisel S."/>
            <person name="Petersen M."/>
            <person name="Berrin J.G."/>
            <person name="Delaux P.M."/>
            <person name="Dal Grande F."/>
            <person name="Keller J."/>
        </authorList>
    </citation>
    <scope>NUCLEOTIDE SEQUENCE [LARGE SCALE GENOMIC DNA]</scope>
    <source>
        <strain evidence="16 17">SAG 245.80</strain>
    </source>
</reference>
<feature type="transmembrane region" description="Helical" evidence="14">
    <location>
        <begin position="457"/>
        <end position="480"/>
    </location>
</feature>
<dbReference type="SUPFAM" id="SSF50022">
    <property type="entry name" value="ISP domain"/>
    <property type="match status" value="1"/>
</dbReference>
<comment type="subcellular location">
    <subcellularLocation>
        <location evidence="2">Membrane</location>
    </subcellularLocation>
    <subcellularLocation>
        <location evidence="1">Plastid</location>
        <location evidence="1">Chloroplast</location>
    </subcellularLocation>
</comment>
<dbReference type="InterPro" id="IPR017941">
    <property type="entry name" value="Rieske_2Fe-2S"/>
</dbReference>
<comment type="caution">
    <text evidence="16">The sequence shown here is derived from an EMBL/GenBank/DDBJ whole genome shotgun (WGS) entry which is preliminary data.</text>
</comment>
<dbReference type="SUPFAM" id="SSF55961">
    <property type="entry name" value="Bet v1-like"/>
    <property type="match status" value="1"/>
</dbReference>
<evidence type="ECO:0000256" key="3">
    <source>
        <dbReference type="ARBA" id="ARBA00022528"/>
    </source>
</evidence>
<evidence type="ECO:0000256" key="14">
    <source>
        <dbReference type="SAM" id="Phobius"/>
    </source>
</evidence>
<dbReference type="EMBL" id="JALJOU010000040">
    <property type="protein sequence ID" value="KAK9832649.1"/>
    <property type="molecule type" value="Genomic_DNA"/>
</dbReference>
<evidence type="ECO:0000256" key="2">
    <source>
        <dbReference type="ARBA" id="ARBA00004370"/>
    </source>
</evidence>
<dbReference type="Proteomes" id="UP001445335">
    <property type="component" value="Unassembled WGS sequence"/>
</dbReference>
<keyword evidence="3" id="KW-0150">Chloroplast</keyword>
<accession>A0AAW1RGA4</accession>
<evidence type="ECO:0000256" key="4">
    <source>
        <dbReference type="ARBA" id="ARBA00022640"/>
    </source>
</evidence>
<feature type="transmembrane region" description="Helical" evidence="14">
    <location>
        <begin position="426"/>
        <end position="445"/>
    </location>
</feature>
<keyword evidence="5 14" id="KW-0812">Transmembrane</keyword>
<dbReference type="Pfam" id="PF08417">
    <property type="entry name" value="PaO"/>
    <property type="match status" value="1"/>
</dbReference>
<dbReference type="AlphaFoldDB" id="A0AAW1RGA4"/>
<evidence type="ECO:0000256" key="7">
    <source>
        <dbReference type="ARBA" id="ARBA00022723"/>
    </source>
</evidence>
<evidence type="ECO:0000256" key="13">
    <source>
        <dbReference type="ARBA" id="ARBA00023136"/>
    </source>
</evidence>
<dbReference type="GO" id="GO:0009507">
    <property type="term" value="C:chloroplast"/>
    <property type="evidence" value="ECO:0007669"/>
    <property type="project" value="UniProtKB-SubCell"/>
</dbReference>
<feature type="domain" description="Rieske" evidence="15">
    <location>
        <begin position="28"/>
        <end position="140"/>
    </location>
</feature>
<evidence type="ECO:0000259" key="15">
    <source>
        <dbReference type="PROSITE" id="PS51296"/>
    </source>
</evidence>
<keyword evidence="4" id="KW-0934">Plastid</keyword>
<evidence type="ECO:0000256" key="12">
    <source>
        <dbReference type="ARBA" id="ARBA00023014"/>
    </source>
</evidence>